<evidence type="ECO:0000256" key="6">
    <source>
        <dbReference type="ARBA" id="ARBA00023065"/>
    </source>
</evidence>
<comment type="subcellular location">
    <subcellularLocation>
        <location evidence="2">Membrane</location>
        <topology evidence="2">Peripheral membrane protein</topology>
    </subcellularLocation>
</comment>
<evidence type="ECO:0000256" key="1">
    <source>
        <dbReference type="ARBA" id="ARBA00003456"/>
    </source>
</evidence>
<protein>
    <submittedName>
        <fullName evidence="10">F-type H+-transporting ATPase subunit gamma</fullName>
    </submittedName>
</protein>
<reference evidence="10 11" key="1">
    <citation type="submission" date="2019-07" db="EMBL/GenBank/DDBJ databases">
        <title>Deep subsurface shale carbon reservoir microbial communities from Ohio and West Virginia, USA.</title>
        <authorList>
            <person name="Wrighton K."/>
        </authorList>
    </citation>
    <scope>NUCLEOTIDE SEQUENCE [LARGE SCALE GENOMIC DNA]</scope>
    <source>
        <strain evidence="10 11">NP_8Ht</strain>
    </source>
</reference>
<accession>A0A5S5BFA7</accession>
<evidence type="ECO:0000256" key="2">
    <source>
        <dbReference type="ARBA" id="ARBA00004170"/>
    </source>
</evidence>
<dbReference type="SUPFAM" id="SSF52943">
    <property type="entry name" value="ATP synthase (F1-ATPase), gamma subunit"/>
    <property type="match status" value="1"/>
</dbReference>
<keyword evidence="4" id="KW-0813">Transport</keyword>
<keyword evidence="9" id="KW-0066">ATP synthesis</keyword>
<comment type="function">
    <text evidence="1">Produces ATP from ADP in the presence of a proton gradient across the membrane. The gamma chain is believed to be important in regulating ATPase activity and the flow of protons through the CF(0) complex.</text>
</comment>
<evidence type="ECO:0000256" key="7">
    <source>
        <dbReference type="ARBA" id="ARBA00023136"/>
    </source>
</evidence>
<dbReference type="PANTHER" id="PTHR11693">
    <property type="entry name" value="ATP SYNTHASE GAMMA CHAIN"/>
    <property type="match status" value="1"/>
</dbReference>
<comment type="caution">
    <text evidence="10">The sequence shown here is derived from an EMBL/GenBank/DDBJ whole genome shotgun (WGS) entry which is preliminary data.</text>
</comment>
<evidence type="ECO:0000313" key="11">
    <source>
        <dbReference type="Proteomes" id="UP000324282"/>
    </source>
</evidence>
<keyword evidence="8" id="KW-0139">CF(1)</keyword>
<dbReference type="GO" id="GO:0046933">
    <property type="term" value="F:proton-transporting ATP synthase activity, rotational mechanism"/>
    <property type="evidence" value="ECO:0007669"/>
    <property type="project" value="InterPro"/>
</dbReference>
<evidence type="ECO:0000313" key="10">
    <source>
        <dbReference type="EMBL" id="TYP65026.1"/>
    </source>
</evidence>
<dbReference type="InterPro" id="IPR000131">
    <property type="entry name" value="ATP_synth_F1_gsu"/>
</dbReference>
<evidence type="ECO:0000256" key="9">
    <source>
        <dbReference type="ARBA" id="ARBA00023310"/>
    </source>
</evidence>
<comment type="similarity">
    <text evidence="3">Belongs to the ATPase gamma chain family.</text>
</comment>
<proteinExistence type="inferred from homology"/>
<gene>
    <name evidence="10" type="ORF">A9A72_122149</name>
</gene>
<dbReference type="InterPro" id="IPR035968">
    <property type="entry name" value="ATP_synth_F1_ATPase_gsu"/>
</dbReference>
<name>A0A5S5BFA7_STUST</name>
<dbReference type="Proteomes" id="UP000324282">
    <property type="component" value="Unassembled WGS sequence"/>
</dbReference>
<keyword evidence="6" id="KW-0406">Ion transport</keyword>
<dbReference type="OrthoDB" id="6169121at2"/>
<evidence type="ECO:0000256" key="8">
    <source>
        <dbReference type="ARBA" id="ARBA00023196"/>
    </source>
</evidence>
<dbReference type="Gene3D" id="3.40.1380.10">
    <property type="match status" value="1"/>
</dbReference>
<evidence type="ECO:0000256" key="4">
    <source>
        <dbReference type="ARBA" id="ARBA00022448"/>
    </source>
</evidence>
<dbReference type="Pfam" id="PF00231">
    <property type="entry name" value="ATP-synt"/>
    <property type="match status" value="1"/>
</dbReference>
<dbReference type="EMBL" id="VNHQ01000012">
    <property type="protein sequence ID" value="TYP65026.1"/>
    <property type="molecule type" value="Genomic_DNA"/>
</dbReference>
<keyword evidence="5" id="KW-0375">Hydrogen ion transport</keyword>
<dbReference type="PRINTS" id="PR00126">
    <property type="entry name" value="ATPASEGAMMA"/>
</dbReference>
<dbReference type="AlphaFoldDB" id="A0A5S5BFA7"/>
<sequence length="282" mass="30872">MSSRLGELAQHLETTHELAGVIGAMRGIAAARSHEAQQRLAGVRAYASTLGEAIGKGLGLLEELDRPGTPKNGAQAHLLLVLCAEQGFVGTFNDRLIDAAADGLQRLPGDLLVVGARGQVSTTDRGLKPVWSAPMAVHPDEAQALAGRIAEALYTRLDPKRVTRVSLVHGMPRQAGKQAIVTRLLLPFDYSRFPVEPGERSPRTHLERGQLVLQLAEEYVYAELCEALMLSCAAENEARMHAMITAQDNISRRQDELHAQFSRVRQDEITDEIMELSSQRLF</sequence>
<dbReference type="Gene3D" id="1.10.287.80">
    <property type="entry name" value="ATP synthase, gamma subunit, helix hairpin domain"/>
    <property type="match status" value="1"/>
</dbReference>
<keyword evidence="7" id="KW-0472">Membrane</keyword>
<organism evidence="10 11">
    <name type="scientific">Stutzerimonas stutzeri</name>
    <name type="common">Pseudomonas stutzeri</name>
    <dbReference type="NCBI Taxonomy" id="316"/>
    <lineage>
        <taxon>Bacteria</taxon>
        <taxon>Pseudomonadati</taxon>
        <taxon>Pseudomonadota</taxon>
        <taxon>Gammaproteobacteria</taxon>
        <taxon>Pseudomonadales</taxon>
        <taxon>Pseudomonadaceae</taxon>
        <taxon>Stutzerimonas</taxon>
    </lineage>
</organism>
<dbReference type="RefSeq" id="WP_148924546.1">
    <property type="nucleotide sequence ID" value="NZ_VNHQ01000012.1"/>
</dbReference>
<dbReference type="GO" id="GO:0045259">
    <property type="term" value="C:proton-transporting ATP synthase complex"/>
    <property type="evidence" value="ECO:0007669"/>
    <property type="project" value="UniProtKB-KW"/>
</dbReference>
<dbReference type="PANTHER" id="PTHR11693:SF22">
    <property type="entry name" value="ATP SYNTHASE SUBUNIT GAMMA, MITOCHONDRIAL"/>
    <property type="match status" value="1"/>
</dbReference>
<evidence type="ECO:0000256" key="3">
    <source>
        <dbReference type="ARBA" id="ARBA00007681"/>
    </source>
</evidence>
<evidence type="ECO:0000256" key="5">
    <source>
        <dbReference type="ARBA" id="ARBA00022781"/>
    </source>
</evidence>